<dbReference type="PROSITE" id="PS50112">
    <property type="entry name" value="PAS"/>
    <property type="match status" value="1"/>
</dbReference>
<dbReference type="PROSITE" id="PS50113">
    <property type="entry name" value="PAC"/>
    <property type="match status" value="1"/>
</dbReference>
<keyword evidence="1" id="KW-0812">Transmembrane</keyword>
<gene>
    <name evidence="4" type="ORF">FSC37_19220</name>
</gene>
<dbReference type="InterPro" id="IPR000014">
    <property type="entry name" value="PAS"/>
</dbReference>
<dbReference type="AlphaFoldDB" id="A0A5C6U262"/>
<feature type="domain" description="PAS" evidence="2">
    <location>
        <begin position="242"/>
        <end position="291"/>
    </location>
</feature>
<evidence type="ECO:0000313" key="4">
    <source>
        <dbReference type="EMBL" id="TXC67092.1"/>
    </source>
</evidence>
<dbReference type="InterPro" id="IPR000700">
    <property type="entry name" value="PAS-assoc_C"/>
</dbReference>
<keyword evidence="1" id="KW-1133">Transmembrane helix</keyword>
<feature type="transmembrane region" description="Helical" evidence="1">
    <location>
        <begin position="88"/>
        <end position="106"/>
    </location>
</feature>
<comment type="caution">
    <text evidence="4">The sequence shown here is derived from an EMBL/GenBank/DDBJ whole genome shotgun (WGS) entry which is preliminary data.</text>
</comment>
<feature type="domain" description="PAC" evidence="3">
    <location>
        <begin position="189"/>
        <end position="241"/>
    </location>
</feature>
<dbReference type="CDD" id="cd00130">
    <property type="entry name" value="PAS"/>
    <property type="match status" value="1"/>
</dbReference>
<accession>A0A5C6U262</accession>
<evidence type="ECO:0000313" key="5">
    <source>
        <dbReference type="Proteomes" id="UP000321832"/>
    </source>
</evidence>
<name>A0A5C6U262_9BURK</name>
<dbReference type="EMBL" id="VOPW01000001">
    <property type="protein sequence ID" value="TXC67092.1"/>
    <property type="molecule type" value="Genomic_DNA"/>
</dbReference>
<protein>
    <submittedName>
        <fullName evidence="4">PAS domain S-box protein</fullName>
    </submittedName>
</protein>
<evidence type="ECO:0000259" key="3">
    <source>
        <dbReference type="PROSITE" id="PS50113"/>
    </source>
</evidence>
<proteinExistence type="predicted"/>
<dbReference type="NCBIfam" id="TIGR00229">
    <property type="entry name" value="sensory_box"/>
    <property type="match status" value="1"/>
</dbReference>
<dbReference type="Proteomes" id="UP000321832">
    <property type="component" value="Unassembled WGS sequence"/>
</dbReference>
<evidence type="ECO:0000259" key="2">
    <source>
        <dbReference type="PROSITE" id="PS50112"/>
    </source>
</evidence>
<keyword evidence="1" id="KW-0472">Membrane</keyword>
<dbReference type="Pfam" id="PF13426">
    <property type="entry name" value="PAS_9"/>
    <property type="match status" value="1"/>
</dbReference>
<sequence length="353" mass="39191">MVGVCAGGMVLIAAAALALGWGLNGPAIGFIAILTFLTAATVSAALGISLSAAGVLVLLVLAWAEYAGWIGGVTALPNMSLPRRLVNLLVLVGVGLVSGLMVRRVFDHYLGASREREARFQGLLGIAVDTYWELDEHFTRTQIWYRSRDNRFVPSARSLKAPWDQTEWEYEPGRDQQHYADLRAHVPFRDLRVRWRRPDGHVHHLLVSGEPRFDGGGRFRGYWGVTRNIDELVAAQEALRRSETTLSTLVATSPDMITLTDMATARYVMVNDTFTRVSGFTREEAIGRTSLELGVWGSTESREEFIRRVATDSRVQDLPCSFVDKWGRPFTLLVSAAVFELEGRKYRCSTAAT</sequence>
<dbReference type="InterPro" id="IPR001610">
    <property type="entry name" value="PAC"/>
</dbReference>
<keyword evidence="5" id="KW-1185">Reference proteome</keyword>
<evidence type="ECO:0000256" key="1">
    <source>
        <dbReference type="SAM" id="Phobius"/>
    </source>
</evidence>
<organism evidence="4 5">
    <name type="scientific">Piscinibacter aquaticus</name>
    <dbReference type="NCBI Taxonomy" id="392597"/>
    <lineage>
        <taxon>Bacteria</taxon>
        <taxon>Pseudomonadati</taxon>
        <taxon>Pseudomonadota</taxon>
        <taxon>Betaproteobacteria</taxon>
        <taxon>Burkholderiales</taxon>
        <taxon>Sphaerotilaceae</taxon>
        <taxon>Piscinibacter</taxon>
    </lineage>
</organism>
<dbReference type="Gene3D" id="3.30.450.20">
    <property type="entry name" value="PAS domain"/>
    <property type="match status" value="2"/>
</dbReference>
<dbReference type="InterPro" id="IPR035965">
    <property type="entry name" value="PAS-like_dom_sf"/>
</dbReference>
<reference evidence="4 5" key="1">
    <citation type="submission" date="2019-08" db="EMBL/GenBank/DDBJ databases">
        <authorList>
            <person name="Khan S.A."/>
            <person name="Jeon C.O."/>
            <person name="Jeong S.E."/>
        </authorList>
    </citation>
    <scope>NUCLEOTIDE SEQUENCE [LARGE SCALE GENOMIC DNA]</scope>
    <source>
        <strain evidence="5">IMCC1728</strain>
    </source>
</reference>
<dbReference type="SUPFAM" id="SSF55785">
    <property type="entry name" value="PYP-like sensor domain (PAS domain)"/>
    <property type="match status" value="2"/>
</dbReference>
<dbReference type="SMART" id="SM00091">
    <property type="entry name" value="PAS"/>
    <property type="match status" value="1"/>
</dbReference>
<dbReference type="SMART" id="SM00086">
    <property type="entry name" value="PAC"/>
    <property type="match status" value="1"/>
</dbReference>